<evidence type="ECO:0008006" key="4">
    <source>
        <dbReference type="Google" id="ProtNLM"/>
    </source>
</evidence>
<feature type="compositionally biased region" description="Basic residues" evidence="1">
    <location>
        <begin position="38"/>
        <end position="60"/>
    </location>
</feature>
<dbReference type="EMBL" id="BQXH01000024">
    <property type="protein sequence ID" value="GKS82282.1"/>
    <property type="molecule type" value="Genomic_DNA"/>
</dbReference>
<organism evidence="2 3">
    <name type="scientific">Ligilactobacillus pabuli</name>
    <dbReference type="NCBI Taxonomy" id="2886039"/>
    <lineage>
        <taxon>Bacteria</taxon>
        <taxon>Bacillati</taxon>
        <taxon>Bacillota</taxon>
        <taxon>Bacilli</taxon>
        <taxon>Lactobacillales</taxon>
        <taxon>Lactobacillaceae</taxon>
        <taxon>Ligilactobacillus</taxon>
    </lineage>
</organism>
<protein>
    <recommendedName>
        <fullName evidence="4">DUF3042 family protein</fullName>
    </recommendedName>
</protein>
<proteinExistence type="predicted"/>
<reference evidence="2" key="1">
    <citation type="journal article" date="2022" name="Int. J. Syst. Evol. Microbiol.">
        <title>A novel species of lactic acid bacteria, Ligilactobacillus pabuli sp. nov., isolated from alfalfa silage.</title>
        <authorList>
            <person name="Tohno M."/>
            <person name="Tanizawa Y."/>
            <person name="Sawada H."/>
            <person name="Sakamoto M."/>
            <person name="Ohkuma M."/>
            <person name="Kobayashi H."/>
        </authorList>
    </citation>
    <scope>NUCLEOTIDE SEQUENCE</scope>
    <source>
        <strain evidence="2">AF129</strain>
    </source>
</reference>
<dbReference type="RefSeq" id="WP_244056745.1">
    <property type="nucleotide sequence ID" value="NZ_BQXH01000024.1"/>
</dbReference>
<feature type="region of interest" description="Disordered" evidence="1">
    <location>
        <begin position="35"/>
        <end position="60"/>
    </location>
</feature>
<gene>
    <name evidence="2" type="ORF">LPAF129_19680</name>
</gene>
<accession>A0ABQ5JLR3</accession>
<sequence length="60" mass="6672">MNNLKQLAALSGLMLLAGGIAGYALEKTIATPKDQKVARKQAKRLKRKLKRELKRAKRLA</sequence>
<keyword evidence="3" id="KW-1185">Reference proteome</keyword>
<evidence type="ECO:0000313" key="2">
    <source>
        <dbReference type="EMBL" id="GKS82282.1"/>
    </source>
</evidence>
<evidence type="ECO:0000313" key="3">
    <source>
        <dbReference type="Proteomes" id="UP001055149"/>
    </source>
</evidence>
<dbReference type="Proteomes" id="UP001055149">
    <property type="component" value="Unassembled WGS sequence"/>
</dbReference>
<name>A0ABQ5JLR3_9LACO</name>
<evidence type="ECO:0000256" key="1">
    <source>
        <dbReference type="SAM" id="MobiDB-lite"/>
    </source>
</evidence>
<comment type="caution">
    <text evidence="2">The sequence shown here is derived from an EMBL/GenBank/DDBJ whole genome shotgun (WGS) entry which is preliminary data.</text>
</comment>